<evidence type="ECO:0000256" key="1">
    <source>
        <dbReference type="ARBA" id="ARBA00013172"/>
    </source>
</evidence>
<organism evidence="5 6">
    <name type="scientific">Kluyveromyces marxianus</name>
    <name type="common">Yeast</name>
    <name type="synonym">Candida kefyr</name>
    <dbReference type="NCBI Taxonomy" id="4911"/>
    <lineage>
        <taxon>Eukaryota</taxon>
        <taxon>Fungi</taxon>
        <taxon>Dikarya</taxon>
        <taxon>Ascomycota</taxon>
        <taxon>Saccharomycotina</taxon>
        <taxon>Saccharomycetes</taxon>
        <taxon>Saccharomycetales</taxon>
        <taxon>Saccharomycetaceae</taxon>
        <taxon>Kluyveromyces</taxon>
    </lineage>
</organism>
<accession>A0ABX6F101</accession>
<dbReference type="SUPFAM" id="SSF56214">
    <property type="entry name" value="4'-phosphopantetheinyl transferase"/>
    <property type="match status" value="2"/>
</dbReference>
<dbReference type="GO" id="GO:0016740">
    <property type="term" value="F:transferase activity"/>
    <property type="evidence" value="ECO:0007669"/>
    <property type="project" value="UniProtKB-KW"/>
</dbReference>
<dbReference type="EC" id="2.7.8.7" evidence="1"/>
<feature type="domain" description="4'-phosphopantetheinyl transferase" evidence="3">
    <location>
        <begin position="113"/>
        <end position="185"/>
    </location>
</feature>
<dbReference type="InterPro" id="IPR037143">
    <property type="entry name" value="4-PPantetheinyl_Trfase_dom_sf"/>
</dbReference>
<reference evidence="5 6" key="2">
    <citation type="submission" date="2019-11" db="EMBL/GenBank/DDBJ databases">
        <authorList>
            <person name="Lu H."/>
        </authorList>
    </citation>
    <scope>NUCLEOTIDE SEQUENCE [LARGE SCALE GENOMIC DNA]</scope>
    <source>
        <strain evidence="5 6">FIM1</strain>
    </source>
</reference>
<evidence type="ECO:0000313" key="5">
    <source>
        <dbReference type="EMBL" id="QGN17679.1"/>
    </source>
</evidence>
<protein>
    <recommendedName>
        <fullName evidence="1">holo-[acyl-carrier-protein] synthase</fullName>
        <ecNumber evidence="1">2.7.8.7</ecNumber>
    </recommendedName>
</protein>
<dbReference type="InterPro" id="IPR055066">
    <property type="entry name" value="AASDHPPT_N"/>
</dbReference>
<dbReference type="InterPro" id="IPR008278">
    <property type="entry name" value="4-PPantetheinyl_Trfase_dom"/>
</dbReference>
<dbReference type="Proteomes" id="UP000422736">
    <property type="component" value="Chromosome 8"/>
</dbReference>
<evidence type="ECO:0000259" key="3">
    <source>
        <dbReference type="Pfam" id="PF01648"/>
    </source>
</evidence>
<keyword evidence="2 5" id="KW-0808">Transferase</keyword>
<evidence type="ECO:0000313" key="6">
    <source>
        <dbReference type="Proteomes" id="UP000422736"/>
    </source>
</evidence>
<keyword evidence="6" id="KW-1185">Reference proteome</keyword>
<sequence length="255" mass="28632">MIQEQTDVNIQPQIHICDVEDGWLADDFNFESAMRLLSLEEQSQVLRKRSKKLQRMALGNRLLQIHGCSSILGVKPEDLEFSRGSFGKPMIKGMEFSMSNGERHCVMGIHFKPVGVDIASTTDCNGMSSDYVAEFRDIFTDSEFRWLSDSTHRDVLFSLLWSMKEAYMKLIGTGLNTDIQAIDVGSVPGFPAQQEVVTTQRTINGELITFSSRWITDTEVVSTAERTTAAQCGIENYRIVRLTPQSIVDALLATH</sequence>
<dbReference type="Pfam" id="PF01648">
    <property type="entry name" value="ACPS"/>
    <property type="match status" value="1"/>
</dbReference>
<proteinExistence type="predicted"/>
<dbReference type="PANTHER" id="PTHR12215:SF10">
    <property type="entry name" value="L-AMINOADIPATE-SEMIALDEHYDE DEHYDROGENASE-PHOSPHOPANTETHEINYL TRANSFERASE"/>
    <property type="match status" value="1"/>
</dbReference>
<feature type="domain" description="4'-phosphopantetheinyl transferase N-terminal" evidence="4">
    <location>
        <begin position="23"/>
        <end position="94"/>
    </location>
</feature>
<dbReference type="InterPro" id="IPR050559">
    <property type="entry name" value="P-Pant_transferase_sf"/>
</dbReference>
<name>A0ABX6F101_KLUMA</name>
<reference evidence="5 6" key="1">
    <citation type="submission" date="2016-03" db="EMBL/GenBank/DDBJ databases">
        <title>How can Kluyveromyces marxianus grow so fast - potential evolutionary course in Saccharomyces Complex revealed by comparative genomics.</title>
        <authorList>
            <person name="Mo W."/>
            <person name="Lu W."/>
            <person name="Yang X."/>
            <person name="Qi J."/>
            <person name="Lv H."/>
        </authorList>
    </citation>
    <scope>NUCLEOTIDE SEQUENCE [LARGE SCALE GENOMIC DNA]</scope>
    <source>
        <strain evidence="5 6">FIM1</strain>
    </source>
</reference>
<gene>
    <name evidence="5" type="primary">LYS5</name>
    <name evidence="5" type="ORF">FIM1_4886</name>
</gene>
<dbReference type="Gene3D" id="3.90.470.20">
    <property type="entry name" value="4'-phosphopantetheinyl transferase domain"/>
    <property type="match status" value="2"/>
</dbReference>
<dbReference type="Pfam" id="PF22624">
    <property type="entry name" value="AASDHPPT_N"/>
    <property type="match status" value="1"/>
</dbReference>
<dbReference type="PANTHER" id="PTHR12215">
    <property type="entry name" value="PHOSPHOPANTETHEINE TRANSFERASE"/>
    <property type="match status" value="1"/>
</dbReference>
<dbReference type="EMBL" id="CP015060">
    <property type="protein sequence ID" value="QGN17679.1"/>
    <property type="molecule type" value="Genomic_DNA"/>
</dbReference>
<evidence type="ECO:0000259" key="4">
    <source>
        <dbReference type="Pfam" id="PF22624"/>
    </source>
</evidence>
<evidence type="ECO:0000256" key="2">
    <source>
        <dbReference type="ARBA" id="ARBA00022679"/>
    </source>
</evidence>